<organism evidence="2 3">
    <name type="scientific">Berkelbacteria bacterium GW2011_GWE1_39_12</name>
    <dbReference type="NCBI Taxonomy" id="1618337"/>
    <lineage>
        <taxon>Bacteria</taxon>
        <taxon>Candidatus Berkelbacteria</taxon>
    </lineage>
</organism>
<keyword evidence="1" id="KW-0175">Coiled coil</keyword>
<proteinExistence type="predicted"/>
<evidence type="ECO:0000313" key="2">
    <source>
        <dbReference type="EMBL" id="AKM82253.1"/>
    </source>
</evidence>
<protein>
    <submittedName>
        <fullName evidence="2">Uncharacterized protein</fullName>
    </submittedName>
</protein>
<feature type="coiled-coil region" evidence="1">
    <location>
        <begin position="116"/>
        <end position="143"/>
    </location>
</feature>
<dbReference type="Proteomes" id="UP000035648">
    <property type="component" value="Chromosome"/>
</dbReference>
<dbReference type="KEGG" id="bbgw:UT28_C0001G0448"/>
<evidence type="ECO:0000313" key="3">
    <source>
        <dbReference type="Proteomes" id="UP000035648"/>
    </source>
</evidence>
<dbReference type="AlphaFoldDB" id="A0A0G4B4D3"/>
<evidence type="ECO:0000256" key="1">
    <source>
        <dbReference type="SAM" id="Coils"/>
    </source>
</evidence>
<accession>A0A0G4B4D3</accession>
<sequence>MRQFWNNITIPELLIFIVLLCTITVGLVDEGCLIRPGNNFNIASVCTDYSYSSICPTVLAGKGLAPNDSDVNVSEGKLVVTALEGRDAVCHIDGTRYNGVLVLVSKKTFYQWERKAKEYESMCQDYNSARDKEQQRLDRLRTSLK</sequence>
<gene>
    <name evidence="2" type="ORF">UT28_C0001G0448</name>
</gene>
<dbReference type="EMBL" id="CP011213">
    <property type="protein sequence ID" value="AKM82253.1"/>
    <property type="molecule type" value="Genomic_DNA"/>
</dbReference>
<reference evidence="2 3" key="1">
    <citation type="journal article" date="2015" name="Nature">
        <title>rRNA introns, odd ribosomes, and small enigmatic genomes across a large radiation of phyla.</title>
        <authorList>
            <person name="Brown C.T."/>
            <person name="Hug L.A."/>
            <person name="Thomas B.C."/>
            <person name="Sharon I."/>
            <person name="Castelle C.J."/>
            <person name="Singh A."/>
            <person name="Wilkins M.J."/>
            <person name="Williams K.H."/>
            <person name="Banfield J.F."/>
        </authorList>
    </citation>
    <scope>NUCLEOTIDE SEQUENCE [LARGE SCALE GENOMIC DNA]</scope>
</reference>
<name>A0A0G4B4D3_9BACT</name>